<reference evidence="12 13" key="1">
    <citation type="submission" date="2022-03" db="EMBL/GenBank/DDBJ databases">
        <title>Isotopic signatures of nitrous oxide derived from detoxification processes.</title>
        <authorList>
            <person name="Behrendt U."/>
            <person name="Buchen C."/>
            <person name="Well R."/>
            <person name="Ulrich A."/>
            <person name="Rohe L."/>
            <person name="Kolb S."/>
            <person name="Schloter M."/>
            <person name="Horn M.A."/>
            <person name="Augustin J."/>
        </authorList>
    </citation>
    <scope>NUCLEOTIDE SEQUENCE [LARGE SCALE GENOMIC DNA]</scope>
    <source>
        <strain evidence="12 13">S4-C24</strain>
    </source>
</reference>
<dbReference type="PROSITE" id="PS51192">
    <property type="entry name" value="HELICASE_ATP_BIND_1"/>
    <property type="match status" value="1"/>
</dbReference>
<dbReference type="Proteomes" id="UP000829069">
    <property type="component" value="Chromosome"/>
</dbReference>
<evidence type="ECO:0000259" key="11">
    <source>
        <dbReference type="PROSITE" id="PS51194"/>
    </source>
</evidence>
<dbReference type="SUPFAM" id="SSF52540">
    <property type="entry name" value="P-loop containing nucleoside triphosphate hydrolases"/>
    <property type="match status" value="1"/>
</dbReference>
<evidence type="ECO:0000313" key="12">
    <source>
        <dbReference type="EMBL" id="UNK45445.1"/>
    </source>
</evidence>
<evidence type="ECO:0000256" key="8">
    <source>
        <dbReference type="ARBA" id="ARBA00044535"/>
    </source>
</evidence>
<keyword evidence="3" id="KW-0067">ATP-binding</keyword>
<dbReference type="PANTHER" id="PTHR13710">
    <property type="entry name" value="DNA HELICASE RECQ FAMILY MEMBER"/>
    <property type="match status" value="1"/>
</dbReference>
<dbReference type="InterPro" id="IPR001650">
    <property type="entry name" value="Helicase_C-like"/>
</dbReference>
<dbReference type="InterPro" id="IPR032284">
    <property type="entry name" value="RecQ_Zn-bd"/>
</dbReference>
<accession>A0ABY3W5E7</accession>
<evidence type="ECO:0000259" key="10">
    <source>
        <dbReference type="PROSITE" id="PS51192"/>
    </source>
</evidence>
<comment type="similarity">
    <text evidence="1">Belongs to the helicase family. RecQ subfamily.</text>
</comment>
<sequence length="744" mass="78905">MAERIDGTTDMAATDMAATDIAATDIATLETAAAGPDGGALRQEATALLRALVGHDAAEFHDGQFEAVEALVSGGRRALVVQRTGWGKSAVYFVASLLLRRRGAGPTLIVSPLLALMRDQVAAAERAGVRAAAINSANQLEWGQIQEQLAANTVDVLLVSPERLNNPRFRDEQLPQLVSSSGLLVIDEAHCISDWGHDFRPDYRRIRDLIGQLPDRVPVLATTATANSRVVHDIEEQLGVRSTGEHDGGVLTIRGPLARASLRLGVLRLASPRARLGWLLTHLNDLPGSGIIYALTVSAAEDTARLLREAGHEVAAYTGRTDPAEREQAEAALKENRVKALVATSALGMGFDKPDLGFVVHLGAPSSPVAYYQQVGRAGRGTPNADVLLLPGTEDRDIWEYFATASMPNEGTATAVLRELAAPGTVLSTAALETLVNLKRSPLELLLKVLSVDGAVRKVSGGWEGTGQPWAYDAERYGRIAQARVAEQNAMLDYENTSGCRMEFLASALDDPAAAPCGRCDNCAGSWYSDSIAAEATESAGAALQRAGVELEPRAMWPSGMDKLGVPVKGKIPPAEANGSGRALARLTDLGWGGQLREVFGTDAPDREVPAGMLKACVQVLAQWGWAQRPVAIVNVPSRSRPLLVQSLARGLSDIGQLPYLGELAVPHGGPRSGPGGNSAFRLADVWDQFHVPDGGEAWLAQNRGPVLLVDDLADSRWTLTVAGRALRLAGAEAVLPFVLALKG</sequence>
<protein>
    <recommendedName>
        <fullName evidence="8">ATP-dependent DNA helicase RecQ</fullName>
        <ecNumber evidence="7">5.6.2.4</ecNumber>
    </recommendedName>
    <alternativeName>
        <fullName evidence="9">DNA 3'-5' helicase RecQ</fullName>
    </alternativeName>
</protein>
<dbReference type="InterPro" id="IPR011545">
    <property type="entry name" value="DEAD/DEAH_box_helicase_dom"/>
</dbReference>
<keyword evidence="4" id="KW-0238">DNA-binding</keyword>
<dbReference type="PANTHER" id="PTHR13710:SF105">
    <property type="entry name" value="ATP-DEPENDENT DNA HELICASE Q1"/>
    <property type="match status" value="1"/>
</dbReference>
<dbReference type="InterPro" id="IPR027417">
    <property type="entry name" value="P-loop_NTPase"/>
</dbReference>
<name>A0ABY3W5E7_9MICC</name>
<dbReference type="PROSITE" id="PS51194">
    <property type="entry name" value="HELICASE_CTER"/>
    <property type="match status" value="1"/>
</dbReference>
<evidence type="ECO:0000256" key="2">
    <source>
        <dbReference type="ARBA" id="ARBA00022741"/>
    </source>
</evidence>
<evidence type="ECO:0000256" key="9">
    <source>
        <dbReference type="ARBA" id="ARBA00044550"/>
    </source>
</evidence>
<evidence type="ECO:0000256" key="1">
    <source>
        <dbReference type="ARBA" id="ARBA00005446"/>
    </source>
</evidence>
<dbReference type="SUPFAM" id="SSF53271">
    <property type="entry name" value="PRTase-like"/>
    <property type="match status" value="1"/>
</dbReference>
<dbReference type="InterPro" id="IPR014001">
    <property type="entry name" value="Helicase_ATP-bd"/>
</dbReference>
<feature type="domain" description="Helicase C-terminal" evidence="11">
    <location>
        <begin position="275"/>
        <end position="443"/>
    </location>
</feature>
<keyword evidence="5" id="KW-0413">Isomerase</keyword>
<feature type="domain" description="Helicase ATP-binding" evidence="10">
    <location>
        <begin position="69"/>
        <end position="244"/>
    </location>
</feature>
<evidence type="ECO:0000256" key="6">
    <source>
        <dbReference type="ARBA" id="ARBA00034617"/>
    </source>
</evidence>
<evidence type="ECO:0000256" key="7">
    <source>
        <dbReference type="ARBA" id="ARBA00034808"/>
    </source>
</evidence>
<evidence type="ECO:0000256" key="5">
    <source>
        <dbReference type="ARBA" id="ARBA00023235"/>
    </source>
</evidence>
<dbReference type="Gene3D" id="3.40.50.300">
    <property type="entry name" value="P-loop containing nucleotide triphosphate hydrolases"/>
    <property type="match status" value="2"/>
</dbReference>
<dbReference type="Pfam" id="PF16124">
    <property type="entry name" value="RecQ_Zn_bind"/>
    <property type="match status" value="1"/>
</dbReference>
<dbReference type="EMBL" id="CP093326">
    <property type="protein sequence ID" value="UNK45445.1"/>
    <property type="molecule type" value="Genomic_DNA"/>
</dbReference>
<keyword evidence="13" id="KW-1185">Reference proteome</keyword>
<dbReference type="GO" id="GO:0004386">
    <property type="term" value="F:helicase activity"/>
    <property type="evidence" value="ECO:0007669"/>
    <property type="project" value="UniProtKB-KW"/>
</dbReference>
<comment type="catalytic activity">
    <reaction evidence="6">
        <text>Couples ATP hydrolysis with the unwinding of duplex DNA by translocating in the 3'-5' direction.</text>
        <dbReference type="EC" id="5.6.2.4"/>
    </reaction>
</comment>
<keyword evidence="12" id="KW-0347">Helicase</keyword>
<dbReference type="EC" id="5.6.2.4" evidence="7"/>
<keyword evidence="12" id="KW-0378">Hydrolase</keyword>
<dbReference type="CDD" id="cd18018">
    <property type="entry name" value="DEXHc_RecQ4-like"/>
    <property type="match status" value="1"/>
</dbReference>
<dbReference type="Pfam" id="PF00270">
    <property type="entry name" value="DEAD"/>
    <property type="match status" value="1"/>
</dbReference>
<evidence type="ECO:0000313" key="13">
    <source>
        <dbReference type="Proteomes" id="UP000829069"/>
    </source>
</evidence>
<dbReference type="SMART" id="SM00490">
    <property type="entry name" value="HELICc"/>
    <property type="match status" value="1"/>
</dbReference>
<dbReference type="InterPro" id="IPR029057">
    <property type="entry name" value="PRTase-like"/>
</dbReference>
<gene>
    <name evidence="12" type="ORF">MNQ99_16225</name>
</gene>
<keyword evidence="2" id="KW-0547">Nucleotide-binding</keyword>
<organism evidence="12 13">
    <name type="scientific">Arthrobacter sulfonylureivorans</name>
    <dbReference type="NCBI Taxonomy" id="2486855"/>
    <lineage>
        <taxon>Bacteria</taxon>
        <taxon>Bacillati</taxon>
        <taxon>Actinomycetota</taxon>
        <taxon>Actinomycetes</taxon>
        <taxon>Micrococcales</taxon>
        <taxon>Micrococcaceae</taxon>
        <taxon>Arthrobacter</taxon>
    </lineage>
</organism>
<evidence type="ECO:0000256" key="4">
    <source>
        <dbReference type="ARBA" id="ARBA00023125"/>
    </source>
</evidence>
<evidence type="ECO:0000256" key="3">
    <source>
        <dbReference type="ARBA" id="ARBA00022840"/>
    </source>
</evidence>
<dbReference type="SMART" id="SM00487">
    <property type="entry name" value="DEXDc"/>
    <property type="match status" value="1"/>
</dbReference>
<dbReference type="Pfam" id="PF00271">
    <property type="entry name" value="Helicase_C"/>
    <property type="match status" value="1"/>
</dbReference>
<proteinExistence type="inferred from homology"/>